<keyword evidence="3" id="KW-0813">Transport</keyword>
<dbReference type="GO" id="GO:0030139">
    <property type="term" value="C:endocytic vesicle"/>
    <property type="evidence" value="ECO:0007669"/>
    <property type="project" value="TreeGrafter"/>
</dbReference>
<evidence type="ECO:0000313" key="13">
    <source>
        <dbReference type="Proteomes" id="UP000265140"/>
    </source>
</evidence>
<reference evidence="12" key="2">
    <citation type="submission" date="2020-02" db="EMBL/GenBank/DDBJ databases">
        <title>Esox lucius (northern pike) genome, fEsoLuc1, primary haplotype.</title>
        <authorList>
            <person name="Myers G."/>
            <person name="Karagic N."/>
            <person name="Meyer A."/>
            <person name="Pippel M."/>
            <person name="Reichard M."/>
            <person name="Winkler S."/>
            <person name="Tracey A."/>
            <person name="Sims Y."/>
            <person name="Howe K."/>
            <person name="Rhie A."/>
            <person name="Formenti G."/>
            <person name="Durbin R."/>
            <person name="Fedrigo O."/>
            <person name="Jarvis E.D."/>
        </authorList>
    </citation>
    <scope>NUCLEOTIDE SEQUENCE [LARGE SCALE GENOMIC DNA]</scope>
</reference>
<name>A0A3P8YCK0_ESOLU</name>
<keyword evidence="8 10" id="KW-1133">Transmembrane helix</keyword>
<reference evidence="12" key="4">
    <citation type="submission" date="2025-09" db="UniProtKB">
        <authorList>
            <consortium name="Ensembl"/>
        </authorList>
    </citation>
    <scope>IDENTIFICATION</scope>
</reference>
<keyword evidence="6 11" id="KW-0732">Signal</keyword>
<evidence type="ECO:0000256" key="6">
    <source>
        <dbReference type="ARBA" id="ARBA00022729"/>
    </source>
</evidence>
<organism evidence="12 13">
    <name type="scientific">Esox lucius</name>
    <name type="common">Northern pike</name>
    <dbReference type="NCBI Taxonomy" id="8010"/>
    <lineage>
        <taxon>Eukaryota</taxon>
        <taxon>Metazoa</taxon>
        <taxon>Chordata</taxon>
        <taxon>Craniata</taxon>
        <taxon>Vertebrata</taxon>
        <taxon>Euteleostomi</taxon>
        <taxon>Actinopterygii</taxon>
        <taxon>Neopterygii</taxon>
        <taxon>Teleostei</taxon>
        <taxon>Protacanthopterygii</taxon>
        <taxon>Esociformes</taxon>
        <taxon>Esocidae</taxon>
        <taxon>Esox</taxon>
    </lineage>
</organism>
<dbReference type="GeneTree" id="ENSGT00390000007463"/>
<keyword evidence="13" id="KW-1185">Reference proteome</keyword>
<keyword evidence="7" id="KW-0653">Protein transport</keyword>
<dbReference type="Pfam" id="PF14828">
    <property type="entry name" value="Amnionless"/>
    <property type="match status" value="1"/>
</dbReference>
<protein>
    <recommendedName>
        <fullName evidence="2">Protein amnionless</fullName>
    </recommendedName>
</protein>
<evidence type="ECO:0000256" key="7">
    <source>
        <dbReference type="ARBA" id="ARBA00022927"/>
    </source>
</evidence>
<dbReference type="InterPro" id="IPR026112">
    <property type="entry name" value="AMN"/>
</dbReference>
<dbReference type="PANTHER" id="PTHR14995">
    <property type="entry name" value="AMNIONLESS"/>
    <property type="match status" value="1"/>
</dbReference>
<dbReference type="STRING" id="8010.ENSELUP00000013570"/>
<evidence type="ECO:0000256" key="11">
    <source>
        <dbReference type="SAM" id="SignalP"/>
    </source>
</evidence>
<comment type="subcellular location">
    <subcellularLocation>
        <location evidence="1">Cell membrane</location>
        <topology evidence="1">Single-pass type I membrane protein</topology>
    </subcellularLocation>
</comment>
<feature type="chain" id="PRO_5044229217" description="Protein amnionless" evidence="11">
    <location>
        <begin position="27"/>
        <end position="472"/>
    </location>
</feature>
<dbReference type="Bgee" id="ENSELUG00000013658">
    <property type="expression patterns" value="Expressed in mesonephros and 6 other cell types or tissues"/>
</dbReference>
<sequence>MGKLFHMMSRTPVIFLLFSLSGAADALYKQWIPDTNYGNKTNWDKGSVPCGNDIVKFLAQRNISVYVKTVHSIQEMWLPVNGEFILPSGGGFTVNSGGEPGCGAGVTTQFKDAESLQWFDPELWKAAASLDDLEKGRFLFSVHEESVPCQNDDVVFRDGTTFRVDTTSNKLIVPVQSVTVLSKKFSRSSEFSQYLGSHSGQMQFHGSSAPSVGAATCEDASGCNCGNSVNHDRICSKVKCAPMSCKKPLYPTGHCCDVCGAIVTVQYTLGFNLESYRNRLQHLFLSLASYRSIHLGMSKVLKSQLFLGVIPRASVAVIQIVLLDGESGELAEALARDILNDVQDQGSNLGISGAEFQASSGAMVVGAVIGVIVLVAGILVLAVLYRRGIVKIPTMPTISVPSLSSLRQSKQEIGEFTDHGFENPIFDQPVVMPEVPGIYGSEAMNSIALKSSGVYFTNPAFDENETSVDFTV</sequence>
<feature type="transmembrane region" description="Helical" evidence="10">
    <location>
        <begin position="362"/>
        <end position="385"/>
    </location>
</feature>
<reference evidence="13" key="1">
    <citation type="journal article" date="2014" name="PLoS ONE">
        <title>The genome and linkage map of the northern pike (Esox lucius): conserved synteny revealed between the salmonid sister group and the Neoteleostei.</title>
        <authorList>
            <person name="Rondeau E.B."/>
            <person name="Minkley D.R."/>
            <person name="Leong J.S."/>
            <person name="Messmer A.M."/>
            <person name="Jantzen J.R."/>
            <person name="von Schalburg K.R."/>
            <person name="Lemon C."/>
            <person name="Bird N.H."/>
            <person name="Koop B.F."/>
        </authorList>
    </citation>
    <scope>NUCLEOTIDE SEQUENCE</scope>
</reference>
<evidence type="ECO:0000256" key="10">
    <source>
        <dbReference type="SAM" id="Phobius"/>
    </source>
</evidence>
<keyword evidence="4" id="KW-1003">Cell membrane</keyword>
<dbReference type="GO" id="GO:0016324">
    <property type="term" value="C:apical plasma membrane"/>
    <property type="evidence" value="ECO:0007669"/>
    <property type="project" value="TreeGrafter"/>
</dbReference>
<dbReference type="Proteomes" id="UP000265140">
    <property type="component" value="Chromosome 11"/>
</dbReference>
<dbReference type="OMA" id="NALYKQW"/>
<accession>A0A3P8YCK0</accession>
<feature type="signal peptide" evidence="11">
    <location>
        <begin position="1"/>
        <end position="26"/>
    </location>
</feature>
<dbReference type="Ensembl" id="ENSELUT00000022147.3">
    <property type="protein sequence ID" value="ENSELUP00000013570.3"/>
    <property type="gene ID" value="ENSELUG00000013658.3"/>
</dbReference>
<dbReference type="OrthoDB" id="10067964at2759"/>
<evidence type="ECO:0000256" key="9">
    <source>
        <dbReference type="ARBA" id="ARBA00023136"/>
    </source>
</evidence>
<gene>
    <name evidence="12" type="primary">AMN</name>
</gene>
<proteinExistence type="predicted"/>
<dbReference type="GO" id="GO:0015031">
    <property type="term" value="P:protein transport"/>
    <property type="evidence" value="ECO:0007669"/>
    <property type="project" value="UniProtKB-KW"/>
</dbReference>
<evidence type="ECO:0000256" key="5">
    <source>
        <dbReference type="ARBA" id="ARBA00022692"/>
    </source>
</evidence>
<dbReference type="PANTHER" id="PTHR14995:SF2">
    <property type="entry name" value="PROTEIN AMNIONLESS"/>
    <property type="match status" value="1"/>
</dbReference>
<evidence type="ECO:0000256" key="4">
    <source>
        <dbReference type="ARBA" id="ARBA00022475"/>
    </source>
</evidence>
<evidence type="ECO:0000256" key="1">
    <source>
        <dbReference type="ARBA" id="ARBA00004251"/>
    </source>
</evidence>
<evidence type="ECO:0000256" key="2">
    <source>
        <dbReference type="ARBA" id="ARBA00021200"/>
    </source>
</evidence>
<evidence type="ECO:0000313" key="12">
    <source>
        <dbReference type="Ensembl" id="ENSELUP00000013570.3"/>
    </source>
</evidence>
<keyword evidence="5 10" id="KW-0812">Transmembrane</keyword>
<evidence type="ECO:0000256" key="3">
    <source>
        <dbReference type="ARBA" id="ARBA00022448"/>
    </source>
</evidence>
<keyword evidence="9 10" id="KW-0472">Membrane</keyword>
<dbReference type="InParanoid" id="A0A3P8YCK0"/>
<evidence type="ECO:0000256" key="8">
    <source>
        <dbReference type="ARBA" id="ARBA00022989"/>
    </source>
</evidence>
<reference evidence="12" key="3">
    <citation type="submission" date="2025-08" db="UniProtKB">
        <authorList>
            <consortium name="Ensembl"/>
        </authorList>
    </citation>
    <scope>IDENTIFICATION</scope>
</reference>
<dbReference type="AlphaFoldDB" id="A0A3P8YCK0"/>
<dbReference type="GO" id="GO:0006898">
    <property type="term" value="P:receptor-mediated endocytosis"/>
    <property type="evidence" value="ECO:0007669"/>
    <property type="project" value="TreeGrafter"/>
</dbReference>